<evidence type="ECO:0000313" key="1">
    <source>
        <dbReference type="EMBL" id="MCU6725042.1"/>
    </source>
</evidence>
<dbReference type="Proteomes" id="UP001652338">
    <property type="component" value="Unassembled WGS sequence"/>
</dbReference>
<name>A0ABT2SKL1_9FIRM</name>
<gene>
    <name evidence="1" type="ORF">OCV47_06720</name>
</gene>
<keyword evidence="2" id="KW-1185">Reference proteome</keyword>
<sequence>MKKSYEVVWEIFNECANNQMRDIFIEEIETEDTDAWIRSKVKDQELTWEKQELKDGTLVYDVDATGTKERFSFTEI</sequence>
<proteinExistence type="predicted"/>
<evidence type="ECO:0000313" key="2">
    <source>
        <dbReference type="Proteomes" id="UP001652338"/>
    </source>
</evidence>
<reference evidence="1 2" key="1">
    <citation type="journal article" date="2021" name="ISME Commun">
        <title>Automated analysis of genomic sequences facilitates high-throughput and comprehensive description of bacteria.</title>
        <authorList>
            <person name="Hitch T.C.A."/>
        </authorList>
    </citation>
    <scope>NUCLEOTIDE SEQUENCE [LARGE SCALE GENOMIC DNA]</scope>
    <source>
        <strain evidence="1 2">Sanger_29</strain>
    </source>
</reference>
<protein>
    <submittedName>
        <fullName evidence="1">Uncharacterized protein</fullName>
    </submittedName>
</protein>
<comment type="caution">
    <text evidence="1">The sequence shown here is derived from an EMBL/GenBank/DDBJ whole genome shotgun (WGS) entry which is preliminary data.</text>
</comment>
<dbReference type="RefSeq" id="WP_117449242.1">
    <property type="nucleotide sequence ID" value="NZ_JAOQKE010000005.1"/>
</dbReference>
<accession>A0ABT2SKL1</accession>
<dbReference type="EMBL" id="JAOQKE010000005">
    <property type="protein sequence ID" value="MCU6725042.1"/>
    <property type="molecule type" value="Genomic_DNA"/>
</dbReference>
<organism evidence="1 2">
    <name type="scientific">Muricoprocola aceti</name>
    <dbReference type="NCBI Taxonomy" id="2981772"/>
    <lineage>
        <taxon>Bacteria</taxon>
        <taxon>Bacillati</taxon>
        <taxon>Bacillota</taxon>
        <taxon>Clostridia</taxon>
        <taxon>Lachnospirales</taxon>
        <taxon>Lachnospiraceae</taxon>
        <taxon>Muricoprocola</taxon>
    </lineage>
</organism>